<dbReference type="Pfam" id="PF01715">
    <property type="entry name" value="IPPT"/>
    <property type="match status" value="1"/>
</dbReference>
<dbReference type="AlphaFoldDB" id="G8QR42"/>
<comment type="function">
    <text evidence="2 10 12">Catalyzes the transfer of a dimethylallyl group onto the adenine at position 37 in tRNAs that read codons beginning with uridine, leading to the formation of N6-(dimethylallyl)adenosine (i(6)A).</text>
</comment>
<dbReference type="EC" id="2.5.1.75" evidence="10"/>
<comment type="similarity">
    <text evidence="3 10 13">Belongs to the IPP transferase family.</text>
</comment>
<dbReference type="OrthoDB" id="9776390at2"/>
<evidence type="ECO:0000256" key="1">
    <source>
        <dbReference type="ARBA" id="ARBA00001946"/>
    </source>
</evidence>
<dbReference type="PANTHER" id="PTHR11088">
    <property type="entry name" value="TRNA DIMETHYLALLYLTRANSFERASE"/>
    <property type="match status" value="1"/>
</dbReference>
<feature type="binding site" evidence="10">
    <location>
        <begin position="23"/>
        <end position="30"/>
    </location>
    <ligand>
        <name>ATP</name>
        <dbReference type="ChEBI" id="CHEBI:30616"/>
    </ligand>
</feature>
<feature type="site" description="Interaction with substrate tRNA" evidence="10">
    <location>
        <position position="135"/>
    </location>
</feature>
<dbReference type="RefSeq" id="WP_014271816.1">
    <property type="nucleotide sequence ID" value="NC_016633.1"/>
</dbReference>
<evidence type="ECO:0000256" key="11">
    <source>
        <dbReference type="RuleBase" id="RU003783"/>
    </source>
</evidence>
<dbReference type="eggNOG" id="COG0324">
    <property type="taxonomic scope" value="Bacteria"/>
</dbReference>
<keyword evidence="6 10" id="KW-0547">Nucleotide-binding</keyword>
<dbReference type="NCBIfam" id="TIGR00174">
    <property type="entry name" value="miaA"/>
    <property type="match status" value="1"/>
</dbReference>
<proteinExistence type="inferred from homology"/>
<evidence type="ECO:0000256" key="9">
    <source>
        <dbReference type="ARBA" id="ARBA00049563"/>
    </source>
</evidence>
<dbReference type="GO" id="GO:0052381">
    <property type="term" value="F:tRNA dimethylallyltransferase activity"/>
    <property type="evidence" value="ECO:0007669"/>
    <property type="project" value="UniProtKB-UniRule"/>
</dbReference>
<keyword evidence="4 10" id="KW-0808">Transferase</keyword>
<feature type="region of interest" description="Interaction with substrate tRNA" evidence="10">
    <location>
        <begin position="47"/>
        <end position="50"/>
    </location>
</feature>
<feature type="binding site" evidence="10">
    <location>
        <begin position="25"/>
        <end position="30"/>
    </location>
    <ligand>
        <name>substrate</name>
    </ligand>
</feature>
<evidence type="ECO:0000256" key="4">
    <source>
        <dbReference type="ARBA" id="ARBA00022679"/>
    </source>
</evidence>
<evidence type="ECO:0000256" key="7">
    <source>
        <dbReference type="ARBA" id="ARBA00022840"/>
    </source>
</evidence>
<dbReference type="PANTHER" id="PTHR11088:SF60">
    <property type="entry name" value="TRNA DIMETHYLALLYLTRANSFERASE"/>
    <property type="match status" value="1"/>
</dbReference>
<reference evidence="14 15" key="1">
    <citation type="submission" date="2011-11" db="EMBL/GenBank/DDBJ databases">
        <title>Complete sequence of Spirochaeta sp. grapes.</title>
        <authorList>
            <consortium name="US DOE Joint Genome Institute"/>
            <person name="Lucas S."/>
            <person name="Han J."/>
            <person name="Lapidus A."/>
            <person name="Cheng J.-F."/>
            <person name="Goodwin L."/>
            <person name="Pitluck S."/>
            <person name="Peters L."/>
            <person name="Ovchinnikova G."/>
            <person name="Munk A.C."/>
            <person name="Detter J.C."/>
            <person name="Han C."/>
            <person name="Tapia R."/>
            <person name="Land M."/>
            <person name="Hauser L."/>
            <person name="Kyrpides N."/>
            <person name="Ivanova N."/>
            <person name="Pagani I."/>
            <person name="Ritalahtilisa K."/>
            <person name="Loeffler F."/>
            <person name="Woyke T."/>
        </authorList>
    </citation>
    <scope>NUCLEOTIDE SEQUENCE [LARGE SCALE GENOMIC DNA]</scope>
    <source>
        <strain evidence="15">ATCC BAA-1885 / DSM 22778 / Grapes</strain>
    </source>
</reference>
<comment type="cofactor">
    <cofactor evidence="1 10">
        <name>Mg(2+)</name>
        <dbReference type="ChEBI" id="CHEBI:18420"/>
    </cofactor>
</comment>
<dbReference type="Proteomes" id="UP000005632">
    <property type="component" value="Chromosome"/>
</dbReference>
<evidence type="ECO:0000256" key="8">
    <source>
        <dbReference type="ARBA" id="ARBA00022842"/>
    </source>
</evidence>
<dbReference type="EMBL" id="CP003155">
    <property type="protein sequence ID" value="AEV30977.1"/>
    <property type="molecule type" value="Genomic_DNA"/>
</dbReference>
<name>G8QR42_SPHPG</name>
<evidence type="ECO:0000256" key="10">
    <source>
        <dbReference type="HAMAP-Rule" id="MF_00185"/>
    </source>
</evidence>
<evidence type="ECO:0000256" key="3">
    <source>
        <dbReference type="ARBA" id="ARBA00005842"/>
    </source>
</evidence>
<dbReference type="InterPro" id="IPR018022">
    <property type="entry name" value="IPT"/>
</dbReference>
<dbReference type="FunFam" id="1.10.20.140:FF:000001">
    <property type="entry name" value="tRNA dimethylallyltransferase"/>
    <property type="match status" value="1"/>
</dbReference>
<dbReference type="Gene3D" id="3.40.50.300">
    <property type="entry name" value="P-loop containing nucleotide triphosphate hydrolases"/>
    <property type="match status" value="1"/>
</dbReference>
<evidence type="ECO:0000256" key="2">
    <source>
        <dbReference type="ARBA" id="ARBA00003213"/>
    </source>
</evidence>
<comment type="subunit">
    <text evidence="10">Monomer.</text>
</comment>
<evidence type="ECO:0000313" key="15">
    <source>
        <dbReference type="Proteomes" id="UP000005632"/>
    </source>
</evidence>
<evidence type="ECO:0000256" key="6">
    <source>
        <dbReference type="ARBA" id="ARBA00022741"/>
    </source>
</evidence>
<dbReference type="InterPro" id="IPR027417">
    <property type="entry name" value="P-loop_NTPase"/>
</dbReference>
<dbReference type="HAMAP" id="MF_00185">
    <property type="entry name" value="IPP_trans"/>
    <property type="match status" value="1"/>
</dbReference>
<evidence type="ECO:0000256" key="13">
    <source>
        <dbReference type="RuleBase" id="RU003785"/>
    </source>
</evidence>
<keyword evidence="8 10" id="KW-0460">Magnesium</keyword>
<dbReference type="SUPFAM" id="SSF52540">
    <property type="entry name" value="P-loop containing nucleoside triphosphate hydrolases"/>
    <property type="match status" value="1"/>
</dbReference>
<keyword evidence="5 10" id="KW-0819">tRNA processing</keyword>
<dbReference type="KEGG" id="sgp:SpiGrapes_3233"/>
<organism evidence="14 15">
    <name type="scientific">Sphaerochaeta pleomorpha (strain ATCC BAA-1885 / DSM 22778 / Grapes)</name>
    <dbReference type="NCBI Taxonomy" id="158190"/>
    <lineage>
        <taxon>Bacteria</taxon>
        <taxon>Pseudomonadati</taxon>
        <taxon>Spirochaetota</taxon>
        <taxon>Spirochaetia</taxon>
        <taxon>Spirochaetales</taxon>
        <taxon>Sphaerochaetaceae</taxon>
        <taxon>Sphaerochaeta</taxon>
    </lineage>
</organism>
<dbReference type="STRING" id="158190.SpiGrapes_3233"/>
<dbReference type="GO" id="GO:0006400">
    <property type="term" value="P:tRNA modification"/>
    <property type="evidence" value="ECO:0007669"/>
    <property type="project" value="TreeGrafter"/>
</dbReference>
<dbReference type="GO" id="GO:0005524">
    <property type="term" value="F:ATP binding"/>
    <property type="evidence" value="ECO:0007669"/>
    <property type="project" value="UniProtKB-UniRule"/>
</dbReference>
<evidence type="ECO:0000313" key="14">
    <source>
        <dbReference type="EMBL" id="AEV30977.1"/>
    </source>
</evidence>
<dbReference type="InterPro" id="IPR039657">
    <property type="entry name" value="Dimethylallyltransferase"/>
</dbReference>
<gene>
    <name evidence="10" type="primary">miaA</name>
    <name evidence="14" type="ordered locus">SpiGrapes_3233</name>
</gene>
<dbReference type="HOGENOM" id="CLU_032616_0_2_12"/>
<keyword evidence="7 10" id="KW-0067">ATP-binding</keyword>
<accession>G8QR42</accession>
<comment type="caution">
    <text evidence="10">Lacks conserved residue(s) required for the propagation of feature annotation.</text>
</comment>
<feature type="site" description="Interaction with substrate tRNA" evidence="10">
    <location>
        <position position="113"/>
    </location>
</feature>
<keyword evidence="15" id="KW-1185">Reference proteome</keyword>
<protein>
    <recommendedName>
        <fullName evidence="10">tRNA dimethylallyltransferase</fullName>
        <ecNumber evidence="10">2.5.1.75</ecNumber>
    </recommendedName>
    <alternativeName>
        <fullName evidence="10">Dimethylallyl diphosphate:tRNA dimethylallyltransferase</fullName>
        <shortName evidence="10">DMAPP:tRNA dimethylallyltransferase</shortName>
        <shortName evidence="10">DMATase</shortName>
    </alternativeName>
    <alternativeName>
        <fullName evidence="10">Isopentenyl-diphosphate:tRNA isopentenyltransferase</fullName>
        <shortName evidence="10">IPP transferase</shortName>
        <shortName evidence="10">IPPT</shortName>
        <shortName evidence="10">IPTase</shortName>
    </alternativeName>
</protein>
<comment type="catalytic activity">
    <reaction evidence="9 10 11">
        <text>adenosine(37) in tRNA + dimethylallyl diphosphate = N(6)-dimethylallyladenosine(37) in tRNA + diphosphate</text>
        <dbReference type="Rhea" id="RHEA:26482"/>
        <dbReference type="Rhea" id="RHEA-COMP:10162"/>
        <dbReference type="Rhea" id="RHEA-COMP:10375"/>
        <dbReference type="ChEBI" id="CHEBI:33019"/>
        <dbReference type="ChEBI" id="CHEBI:57623"/>
        <dbReference type="ChEBI" id="CHEBI:74411"/>
        <dbReference type="ChEBI" id="CHEBI:74415"/>
        <dbReference type="EC" id="2.5.1.75"/>
    </reaction>
</comment>
<dbReference type="Gene3D" id="1.10.20.140">
    <property type="match status" value="1"/>
</dbReference>
<sequence>MARFTSSQLTSNSSYNPVIFLFGPTGVGKTELLLNLFKDRFSVVNADSIQVYRHLDIGSAKASKQIQEKIPHYLIDIFDPWEQFSVGDFIELADKACEEIRAQGRIPILSGGTAYYFKHFLYGLSEAPASDEHIRARVAQELEEKGGVWAYARLCEIDPVYANKIHPSDLYRISRALEVFETSGRPLSSYVIPSTYRNNMHPLILGLHREKQELKERIIARVQQMFDEGLIEEIRTILQMGGKSEWPGLQGIGYKEFFQAMESGEVSLPMIADQIAKNSRSYAKRQMTFFKSFAEVNWMQPDDQEAIAEMVAAYLAKETF</sequence>
<evidence type="ECO:0000256" key="5">
    <source>
        <dbReference type="ARBA" id="ARBA00022694"/>
    </source>
</evidence>
<evidence type="ECO:0000256" key="12">
    <source>
        <dbReference type="RuleBase" id="RU003784"/>
    </source>
</evidence>